<keyword evidence="6" id="KW-0862">Zinc</keyword>
<evidence type="ECO:0000256" key="15">
    <source>
        <dbReference type="ARBA" id="ARBA00075285"/>
    </source>
</evidence>
<keyword evidence="5" id="KW-0378">Hydrolase</keyword>
<dbReference type="Pfam" id="PF01546">
    <property type="entry name" value="Peptidase_M20"/>
    <property type="match status" value="1"/>
</dbReference>
<dbReference type="PIRSF" id="PIRSF016599">
    <property type="entry name" value="Xaa-His_dipept"/>
    <property type="match status" value="1"/>
</dbReference>
<evidence type="ECO:0000256" key="1">
    <source>
        <dbReference type="ARBA" id="ARBA00001941"/>
    </source>
</evidence>
<dbReference type="Pfam" id="PF07687">
    <property type="entry name" value="M20_dimer"/>
    <property type="match status" value="1"/>
</dbReference>
<comment type="cofactor">
    <cofactor evidence="1">
        <name>Co(2+)</name>
        <dbReference type="ChEBI" id="CHEBI:48828"/>
    </cofactor>
</comment>
<dbReference type="PRINTS" id="PR00934">
    <property type="entry name" value="XHISDIPTASE"/>
</dbReference>
<evidence type="ECO:0000256" key="6">
    <source>
        <dbReference type="ARBA" id="ARBA00022833"/>
    </source>
</evidence>
<dbReference type="FunFam" id="3.40.630.10:FF:000015">
    <property type="entry name" value="Aminoacyl-histidine dipeptidase PepD"/>
    <property type="match status" value="1"/>
</dbReference>
<dbReference type="NCBIfam" id="TIGR01893">
    <property type="entry name" value="aa-his-dipept"/>
    <property type="match status" value="1"/>
</dbReference>
<dbReference type="STRING" id="40754.THII_3773"/>
<keyword evidence="3" id="KW-0645">Protease</keyword>
<dbReference type="GO" id="GO:0046872">
    <property type="term" value="F:metal ion binding"/>
    <property type="evidence" value="ECO:0007669"/>
    <property type="project" value="UniProtKB-KW"/>
</dbReference>
<reference evidence="20 21" key="1">
    <citation type="journal article" date="2014" name="ISME J.">
        <title>Ecophysiology of Thioploca ingrica as revealed by the complete genome sequence supplemented with proteomic evidence.</title>
        <authorList>
            <person name="Kojima H."/>
            <person name="Ogura Y."/>
            <person name="Yamamoto N."/>
            <person name="Togashi T."/>
            <person name="Mori H."/>
            <person name="Watanabe T."/>
            <person name="Nemoto F."/>
            <person name="Kurokawa K."/>
            <person name="Hayashi T."/>
            <person name="Fukui M."/>
        </authorList>
    </citation>
    <scope>NUCLEOTIDE SEQUENCE [LARGE SCALE GENOMIC DNA]</scope>
</reference>
<comment type="similarity">
    <text evidence="13">Belongs to the peptidase M20C family.</text>
</comment>
<keyword evidence="7" id="KW-0224">Dipeptidase</keyword>
<gene>
    <name evidence="20" type="ORF">THII_3773</name>
</gene>
<dbReference type="KEGG" id="tig:THII_3773"/>
<dbReference type="CDD" id="cd03890">
    <property type="entry name" value="M20_pepD"/>
    <property type="match status" value="1"/>
</dbReference>
<dbReference type="InterPro" id="IPR002933">
    <property type="entry name" value="Peptidase_M20"/>
</dbReference>
<evidence type="ECO:0000256" key="4">
    <source>
        <dbReference type="ARBA" id="ARBA00022723"/>
    </source>
</evidence>
<dbReference type="HOGENOM" id="CLU_028526_0_0_6"/>
<evidence type="ECO:0000256" key="13">
    <source>
        <dbReference type="ARBA" id="ARBA00061423"/>
    </source>
</evidence>
<dbReference type="EMBL" id="AP014633">
    <property type="protein sequence ID" value="BAP58070.1"/>
    <property type="molecule type" value="Genomic_DNA"/>
</dbReference>
<dbReference type="InterPro" id="IPR001160">
    <property type="entry name" value="Peptidase_M20C"/>
</dbReference>
<dbReference type="FunFam" id="3.40.630.10:FF:000018">
    <property type="entry name" value="Aminoacyl-histidine dipeptidase PepD"/>
    <property type="match status" value="1"/>
</dbReference>
<evidence type="ECO:0000256" key="8">
    <source>
        <dbReference type="ARBA" id="ARBA00023049"/>
    </source>
</evidence>
<dbReference type="GO" id="GO:0006508">
    <property type="term" value="P:proteolysis"/>
    <property type="evidence" value="ECO:0007669"/>
    <property type="project" value="UniProtKB-KW"/>
</dbReference>
<comment type="catalytic activity">
    <reaction evidence="10">
        <text>Hydrolysis of dipeptides, preferentially hydrophobic dipeptides including prolyl amino acids.</text>
        <dbReference type="EC" id="3.4.13.18"/>
    </reaction>
</comment>
<dbReference type="PANTHER" id="PTHR43501:SF1">
    <property type="entry name" value="CYTOSOL NON-SPECIFIC DIPEPTIDASE"/>
    <property type="match status" value="1"/>
</dbReference>
<dbReference type="Proteomes" id="UP000031623">
    <property type="component" value="Chromosome"/>
</dbReference>
<dbReference type="EC" id="3.4.13.18" evidence="11"/>
<evidence type="ECO:0000313" key="21">
    <source>
        <dbReference type="Proteomes" id="UP000031623"/>
    </source>
</evidence>
<accession>A0A090AQU1</accession>
<evidence type="ECO:0000256" key="11">
    <source>
        <dbReference type="ARBA" id="ARBA00038976"/>
    </source>
</evidence>
<comment type="cofactor">
    <cofactor evidence="2">
        <name>Zn(2+)</name>
        <dbReference type="ChEBI" id="CHEBI:29105"/>
    </cofactor>
</comment>
<evidence type="ECO:0000259" key="19">
    <source>
        <dbReference type="Pfam" id="PF07687"/>
    </source>
</evidence>
<evidence type="ECO:0000256" key="10">
    <source>
        <dbReference type="ARBA" id="ARBA00036421"/>
    </source>
</evidence>
<dbReference type="Gene3D" id="3.40.630.10">
    <property type="entry name" value="Zn peptidases"/>
    <property type="match status" value="2"/>
</dbReference>
<dbReference type="SUPFAM" id="SSF53187">
    <property type="entry name" value="Zn-dependent exopeptidases"/>
    <property type="match status" value="1"/>
</dbReference>
<organism evidence="20 21">
    <name type="scientific">Thioploca ingrica</name>
    <dbReference type="NCBI Taxonomy" id="40754"/>
    <lineage>
        <taxon>Bacteria</taxon>
        <taxon>Pseudomonadati</taxon>
        <taxon>Pseudomonadota</taxon>
        <taxon>Gammaproteobacteria</taxon>
        <taxon>Thiotrichales</taxon>
        <taxon>Thiotrichaceae</taxon>
        <taxon>Thioploca</taxon>
    </lineage>
</organism>
<protein>
    <recommendedName>
        <fullName evidence="14">Cytosol non-specific dipeptidase</fullName>
        <ecNumber evidence="11">3.4.13.18</ecNumber>
    </recommendedName>
    <alternativeName>
        <fullName evidence="17">Aminoacyl-histidine dipeptidase</fullName>
    </alternativeName>
    <alternativeName>
        <fullName evidence="16">Beta-alanyl-histidine dipeptidase</fullName>
    </alternativeName>
    <alternativeName>
        <fullName evidence="15">Carnosinase</fullName>
    </alternativeName>
    <alternativeName>
        <fullName evidence="12">Peptidase D</fullName>
    </alternativeName>
    <alternativeName>
        <fullName evidence="18">Xaa-His dipeptidase</fullName>
    </alternativeName>
</protein>
<dbReference type="AlphaFoldDB" id="A0A090AQU1"/>
<proteinExistence type="inferred from homology"/>
<evidence type="ECO:0000256" key="2">
    <source>
        <dbReference type="ARBA" id="ARBA00001947"/>
    </source>
</evidence>
<dbReference type="GO" id="GO:0005829">
    <property type="term" value="C:cytosol"/>
    <property type="evidence" value="ECO:0007669"/>
    <property type="project" value="TreeGrafter"/>
</dbReference>
<evidence type="ECO:0000256" key="7">
    <source>
        <dbReference type="ARBA" id="ARBA00022997"/>
    </source>
</evidence>
<evidence type="ECO:0000256" key="12">
    <source>
        <dbReference type="ARBA" id="ARBA00044252"/>
    </source>
</evidence>
<evidence type="ECO:0000256" key="5">
    <source>
        <dbReference type="ARBA" id="ARBA00022801"/>
    </source>
</evidence>
<evidence type="ECO:0000313" key="20">
    <source>
        <dbReference type="EMBL" id="BAP58070.1"/>
    </source>
</evidence>
<feature type="domain" description="Peptidase M20 dimerisation" evidence="19">
    <location>
        <begin position="203"/>
        <end position="289"/>
    </location>
</feature>
<evidence type="ECO:0000256" key="14">
    <source>
        <dbReference type="ARBA" id="ARBA00071271"/>
    </source>
</evidence>
<evidence type="ECO:0000256" key="17">
    <source>
        <dbReference type="ARBA" id="ARBA00077688"/>
    </source>
</evidence>
<keyword evidence="8" id="KW-0482">Metalloprotease</keyword>
<keyword evidence="21" id="KW-1185">Reference proteome</keyword>
<evidence type="ECO:0000256" key="18">
    <source>
        <dbReference type="ARBA" id="ARBA00078074"/>
    </source>
</evidence>
<dbReference type="GO" id="GO:0070573">
    <property type="term" value="F:metallodipeptidase activity"/>
    <property type="evidence" value="ECO:0007669"/>
    <property type="project" value="TreeGrafter"/>
</dbReference>
<dbReference type="InterPro" id="IPR011650">
    <property type="entry name" value="Peptidase_M20_dimer"/>
</dbReference>
<sequence>MHPKINIILNLFEQINAIPRCSKQETRLRQWLQHWADHHHFTHQTDEVGNLCIRVPATTTDTHAPTVVLQAHMDMVCEKTADSAHDFNHDAIRCLRDGDWLHADKTTLGADNGIGLAIALAVASDMTVVHPPLELLFTVDEEAGLIGASGISTELLTGSRLINLDSEEEGVLINGCAGGRNSHLSIVLQREPIPAKQVLLQIEVSGLQGGHSGIDINKHLANANQLLARTLQALPTIESWQLVEIQGGTVHNAIARHAQAWLTCPPTAVAAMQAVVATFNTVVRNEFAATEPDILISIVPLSAGDELTSVLSVKQSHHLIQLLLALPHGVIATLPAQETLVETSCNLAVITTQVTQMDILISQRSSIWSRLEELTNRINAIATLAGAQVKTDNLYPAWQPKLDSPLLAHCQTVYCSLFGQEPAVQVIHAGLETGIIGHRYPQMDMISLGPTICNPHSPDERLFIPSVGKIWDFLIALLNILRAKY</sequence>
<evidence type="ECO:0000256" key="9">
    <source>
        <dbReference type="ARBA" id="ARBA00023285"/>
    </source>
</evidence>
<evidence type="ECO:0000256" key="16">
    <source>
        <dbReference type="ARBA" id="ARBA00076004"/>
    </source>
</evidence>
<keyword evidence="9" id="KW-0170">Cobalt</keyword>
<evidence type="ECO:0000256" key="3">
    <source>
        <dbReference type="ARBA" id="ARBA00022670"/>
    </source>
</evidence>
<dbReference type="PANTHER" id="PTHR43501">
    <property type="entry name" value="CYTOSOL NON-SPECIFIC DIPEPTIDASE"/>
    <property type="match status" value="1"/>
</dbReference>
<keyword evidence="4" id="KW-0479">Metal-binding</keyword>
<name>A0A090AQU1_9GAMM</name>